<evidence type="ECO:0000313" key="2">
    <source>
        <dbReference type="Proteomes" id="UP000237000"/>
    </source>
</evidence>
<gene>
    <name evidence="1" type="ORF">TorRG33x02_218510</name>
</gene>
<dbReference type="OrthoDB" id="10365238at2759"/>
<sequence length="128" mass="14024">MAKLQISPVALPLEVPPPLIKIKNSIPCHAESQMTPFSAVAPARFLAISSRPVQVHEISLETIYEEEIYVTSTTTTTATSEDHDDFVEMAAFKSSPVSRFSSTTCFLEVQQSFSSVPNLGRSNFQCAN</sequence>
<protein>
    <submittedName>
        <fullName evidence="1">Uncharacterized protein</fullName>
    </submittedName>
</protein>
<proteinExistence type="predicted"/>
<evidence type="ECO:0000313" key="1">
    <source>
        <dbReference type="EMBL" id="PON82356.1"/>
    </source>
</evidence>
<comment type="caution">
    <text evidence="1">The sequence shown here is derived from an EMBL/GenBank/DDBJ whole genome shotgun (WGS) entry which is preliminary data.</text>
</comment>
<dbReference type="AlphaFoldDB" id="A0A2P5E9Z7"/>
<keyword evidence="2" id="KW-1185">Reference proteome</keyword>
<organism evidence="1 2">
    <name type="scientific">Trema orientale</name>
    <name type="common">Charcoal tree</name>
    <name type="synonym">Celtis orientalis</name>
    <dbReference type="NCBI Taxonomy" id="63057"/>
    <lineage>
        <taxon>Eukaryota</taxon>
        <taxon>Viridiplantae</taxon>
        <taxon>Streptophyta</taxon>
        <taxon>Embryophyta</taxon>
        <taxon>Tracheophyta</taxon>
        <taxon>Spermatophyta</taxon>
        <taxon>Magnoliopsida</taxon>
        <taxon>eudicotyledons</taxon>
        <taxon>Gunneridae</taxon>
        <taxon>Pentapetalae</taxon>
        <taxon>rosids</taxon>
        <taxon>fabids</taxon>
        <taxon>Rosales</taxon>
        <taxon>Cannabaceae</taxon>
        <taxon>Trema</taxon>
    </lineage>
</organism>
<name>A0A2P5E9Z7_TREOI</name>
<dbReference type="EMBL" id="JXTC01000196">
    <property type="protein sequence ID" value="PON82356.1"/>
    <property type="molecule type" value="Genomic_DNA"/>
</dbReference>
<accession>A0A2P5E9Z7</accession>
<reference evidence="2" key="1">
    <citation type="submission" date="2016-06" db="EMBL/GenBank/DDBJ databases">
        <title>Parallel loss of symbiosis genes in relatives of nitrogen-fixing non-legume Parasponia.</title>
        <authorList>
            <person name="Van Velzen R."/>
            <person name="Holmer R."/>
            <person name="Bu F."/>
            <person name="Rutten L."/>
            <person name="Van Zeijl A."/>
            <person name="Liu W."/>
            <person name="Santuari L."/>
            <person name="Cao Q."/>
            <person name="Sharma T."/>
            <person name="Shen D."/>
            <person name="Roswanjaya Y."/>
            <person name="Wardhani T."/>
            <person name="Kalhor M.S."/>
            <person name="Jansen J."/>
            <person name="Van den Hoogen J."/>
            <person name="Gungor B."/>
            <person name="Hartog M."/>
            <person name="Hontelez J."/>
            <person name="Verver J."/>
            <person name="Yang W.-C."/>
            <person name="Schijlen E."/>
            <person name="Repin R."/>
            <person name="Schilthuizen M."/>
            <person name="Schranz E."/>
            <person name="Heidstra R."/>
            <person name="Miyata K."/>
            <person name="Fedorova E."/>
            <person name="Kohlen W."/>
            <person name="Bisseling T."/>
            <person name="Smit S."/>
            <person name="Geurts R."/>
        </authorList>
    </citation>
    <scope>NUCLEOTIDE SEQUENCE [LARGE SCALE GENOMIC DNA]</scope>
    <source>
        <strain evidence="2">cv. RG33-2</strain>
    </source>
</reference>
<dbReference type="Proteomes" id="UP000237000">
    <property type="component" value="Unassembled WGS sequence"/>
</dbReference>
<dbReference type="InParanoid" id="A0A2P5E9Z7"/>